<dbReference type="GO" id="GO:0020037">
    <property type="term" value="F:heme binding"/>
    <property type="evidence" value="ECO:0007669"/>
    <property type="project" value="InterPro"/>
</dbReference>
<evidence type="ECO:0000313" key="2">
    <source>
        <dbReference type="EMBL" id="KFM69284.1"/>
    </source>
</evidence>
<dbReference type="EMBL" id="KK117008">
    <property type="protein sequence ID" value="KFM69284.1"/>
    <property type="molecule type" value="Genomic_DNA"/>
</dbReference>
<dbReference type="SUPFAM" id="SSF48264">
    <property type="entry name" value="Cytochrome P450"/>
    <property type="match status" value="1"/>
</dbReference>
<dbReference type="STRING" id="407821.A0A087TVZ5"/>
<dbReference type="GO" id="GO:0005506">
    <property type="term" value="F:iron ion binding"/>
    <property type="evidence" value="ECO:0007669"/>
    <property type="project" value="InterPro"/>
</dbReference>
<proteinExistence type="predicted"/>
<dbReference type="AlphaFoldDB" id="A0A087TVZ5"/>
<name>A0A087TVZ5_STEMI</name>
<keyword evidence="1" id="KW-0560">Oxidoreductase</keyword>
<dbReference type="InterPro" id="IPR036396">
    <property type="entry name" value="Cyt_P450_sf"/>
</dbReference>
<organism evidence="2 3">
    <name type="scientific">Stegodyphus mimosarum</name>
    <name type="common">African social velvet spider</name>
    <dbReference type="NCBI Taxonomy" id="407821"/>
    <lineage>
        <taxon>Eukaryota</taxon>
        <taxon>Metazoa</taxon>
        <taxon>Ecdysozoa</taxon>
        <taxon>Arthropoda</taxon>
        <taxon>Chelicerata</taxon>
        <taxon>Arachnida</taxon>
        <taxon>Araneae</taxon>
        <taxon>Araneomorphae</taxon>
        <taxon>Entelegynae</taxon>
        <taxon>Eresoidea</taxon>
        <taxon>Eresidae</taxon>
        <taxon>Stegodyphus</taxon>
    </lineage>
</organism>
<dbReference type="GO" id="GO:0004497">
    <property type="term" value="F:monooxygenase activity"/>
    <property type="evidence" value="ECO:0007669"/>
    <property type="project" value="UniProtKB-KW"/>
</dbReference>
<dbReference type="GO" id="GO:0016705">
    <property type="term" value="F:oxidoreductase activity, acting on paired donors, with incorporation or reduction of molecular oxygen"/>
    <property type="evidence" value="ECO:0007669"/>
    <property type="project" value="InterPro"/>
</dbReference>
<feature type="non-terminal residue" evidence="2">
    <location>
        <position position="85"/>
    </location>
</feature>
<dbReference type="Gene3D" id="1.10.630.10">
    <property type="entry name" value="Cytochrome P450"/>
    <property type="match status" value="1"/>
</dbReference>
<protein>
    <submittedName>
        <fullName evidence="2">Cytochrome P450 2B11</fullName>
    </submittedName>
</protein>
<feature type="non-terminal residue" evidence="2">
    <location>
        <position position="1"/>
    </location>
</feature>
<accession>A0A087TVZ5</accession>
<gene>
    <name evidence="2" type="ORF">X975_02105</name>
</gene>
<keyword evidence="3" id="KW-1185">Reference proteome</keyword>
<dbReference type="OrthoDB" id="6466431at2759"/>
<keyword evidence="1" id="KW-0503">Monooxygenase</keyword>
<evidence type="ECO:0000313" key="3">
    <source>
        <dbReference type="Proteomes" id="UP000054359"/>
    </source>
</evidence>
<dbReference type="Proteomes" id="UP000054359">
    <property type="component" value="Unassembled WGS sequence"/>
</dbReference>
<reference evidence="2 3" key="1">
    <citation type="submission" date="2013-11" db="EMBL/GenBank/DDBJ databases">
        <title>Genome sequencing of Stegodyphus mimosarum.</title>
        <authorList>
            <person name="Bechsgaard J."/>
        </authorList>
    </citation>
    <scope>NUCLEOTIDE SEQUENCE [LARGE SCALE GENOMIC DNA]</scope>
</reference>
<sequence length="85" mass="9712">LKAIRETHVTNWEYFSGRSTDFSVLTTLFGEGVFLSNGEAWKTLRKFYLNVFKDIGLKTMKENVTGPVYDTIDSTIKDLRSLNGE</sequence>
<evidence type="ECO:0000256" key="1">
    <source>
        <dbReference type="ARBA" id="ARBA00023033"/>
    </source>
</evidence>